<evidence type="ECO:0000313" key="2">
    <source>
        <dbReference type="EMBL" id="KAF2132191.1"/>
    </source>
</evidence>
<dbReference type="EMBL" id="ML977501">
    <property type="protein sequence ID" value="KAF2132191.1"/>
    <property type="molecule type" value="Genomic_DNA"/>
</dbReference>
<feature type="transmembrane region" description="Helical" evidence="1">
    <location>
        <begin position="89"/>
        <end position="111"/>
    </location>
</feature>
<keyword evidence="1" id="KW-0812">Transmembrane</keyword>
<sequence>MLSQETAAKGYNRLTRQVVLCHMVVERDCNENNCRYRPYSSSPYVILQQVFMLVEKQLWRVHIPKPFSQVRLSRSGSILSCQSHQSLDVVGGVGVAIVCFLPGSGFAITLFRPGRPCP</sequence>
<dbReference type="AlphaFoldDB" id="A0A6A6ANW9"/>
<name>A0A6A6ANW9_9PLEO</name>
<protein>
    <submittedName>
        <fullName evidence="2">Uncharacterized protein</fullName>
    </submittedName>
</protein>
<accession>A0A6A6ANW9</accession>
<keyword evidence="1" id="KW-0472">Membrane</keyword>
<reference evidence="2" key="1">
    <citation type="journal article" date="2020" name="Stud. Mycol.">
        <title>101 Dothideomycetes genomes: a test case for predicting lifestyles and emergence of pathogens.</title>
        <authorList>
            <person name="Haridas S."/>
            <person name="Albert R."/>
            <person name="Binder M."/>
            <person name="Bloem J."/>
            <person name="Labutti K."/>
            <person name="Salamov A."/>
            <person name="Andreopoulos B."/>
            <person name="Baker S."/>
            <person name="Barry K."/>
            <person name="Bills G."/>
            <person name="Bluhm B."/>
            <person name="Cannon C."/>
            <person name="Castanera R."/>
            <person name="Culley D."/>
            <person name="Daum C."/>
            <person name="Ezra D."/>
            <person name="Gonzalez J."/>
            <person name="Henrissat B."/>
            <person name="Kuo A."/>
            <person name="Liang C."/>
            <person name="Lipzen A."/>
            <person name="Lutzoni F."/>
            <person name="Magnuson J."/>
            <person name="Mondo S."/>
            <person name="Nolan M."/>
            <person name="Ohm R."/>
            <person name="Pangilinan J."/>
            <person name="Park H.-J."/>
            <person name="Ramirez L."/>
            <person name="Alfaro M."/>
            <person name="Sun H."/>
            <person name="Tritt A."/>
            <person name="Yoshinaga Y."/>
            <person name="Zwiers L.-H."/>
            <person name="Turgeon B."/>
            <person name="Goodwin S."/>
            <person name="Spatafora J."/>
            <person name="Crous P."/>
            <person name="Grigoriev I."/>
        </authorList>
    </citation>
    <scope>NUCLEOTIDE SEQUENCE</scope>
    <source>
        <strain evidence="2">CBS 119687</strain>
    </source>
</reference>
<dbReference type="Proteomes" id="UP000799771">
    <property type="component" value="Unassembled WGS sequence"/>
</dbReference>
<gene>
    <name evidence="2" type="ORF">P153DRAFT_186398</name>
</gene>
<dbReference type="GeneID" id="54402841"/>
<keyword evidence="1" id="KW-1133">Transmembrane helix</keyword>
<evidence type="ECO:0000313" key="3">
    <source>
        <dbReference type="Proteomes" id="UP000799771"/>
    </source>
</evidence>
<evidence type="ECO:0000256" key="1">
    <source>
        <dbReference type="SAM" id="Phobius"/>
    </source>
</evidence>
<dbReference type="RefSeq" id="XP_033526578.1">
    <property type="nucleotide sequence ID" value="XM_033662409.1"/>
</dbReference>
<organism evidence="2 3">
    <name type="scientific">Dothidotthia symphoricarpi CBS 119687</name>
    <dbReference type="NCBI Taxonomy" id="1392245"/>
    <lineage>
        <taxon>Eukaryota</taxon>
        <taxon>Fungi</taxon>
        <taxon>Dikarya</taxon>
        <taxon>Ascomycota</taxon>
        <taxon>Pezizomycotina</taxon>
        <taxon>Dothideomycetes</taxon>
        <taxon>Pleosporomycetidae</taxon>
        <taxon>Pleosporales</taxon>
        <taxon>Dothidotthiaceae</taxon>
        <taxon>Dothidotthia</taxon>
    </lineage>
</organism>
<proteinExistence type="predicted"/>
<keyword evidence="3" id="KW-1185">Reference proteome</keyword>